<dbReference type="PANTHER" id="PTHR10253">
    <property type="entry name" value="POLYCOMB PROTEIN"/>
    <property type="match status" value="1"/>
</dbReference>
<dbReference type="Pfam" id="PF00400">
    <property type="entry name" value="WD40"/>
    <property type="match status" value="2"/>
</dbReference>
<dbReference type="PROSITE" id="PS50082">
    <property type="entry name" value="WD_REPEATS_2"/>
    <property type="match status" value="2"/>
</dbReference>
<feature type="repeat" description="WD" evidence="6">
    <location>
        <begin position="177"/>
        <end position="208"/>
    </location>
</feature>
<organism evidence="8 9">
    <name type="scientific">Paraphoma chrysanthemicola</name>
    <dbReference type="NCBI Taxonomy" id="798071"/>
    <lineage>
        <taxon>Eukaryota</taxon>
        <taxon>Fungi</taxon>
        <taxon>Dikarya</taxon>
        <taxon>Ascomycota</taxon>
        <taxon>Pezizomycotina</taxon>
        <taxon>Dothideomycetes</taxon>
        <taxon>Pleosporomycetidae</taxon>
        <taxon>Pleosporales</taxon>
        <taxon>Pleosporineae</taxon>
        <taxon>Phaeosphaeriaceae</taxon>
        <taxon>Paraphoma</taxon>
    </lineage>
</organism>
<dbReference type="Proteomes" id="UP000813461">
    <property type="component" value="Unassembled WGS sequence"/>
</dbReference>
<dbReference type="InterPro" id="IPR036322">
    <property type="entry name" value="WD40_repeat_dom_sf"/>
</dbReference>
<evidence type="ECO:0000256" key="7">
    <source>
        <dbReference type="SAM" id="MobiDB-lite"/>
    </source>
</evidence>
<evidence type="ECO:0000256" key="3">
    <source>
        <dbReference type="ARBA" id="ARBA00022737"/>
    </source>
</evidence>
<keyword evidence="9" id="KW-1185">Reference proteome</keyword>
<keyword evidence="3" id="KW-0677">Repeat</keyword>
<proteinExistence type="inferred from homology"/>
<keyword evidence="2 6" id="KW-0853">WD repeat</keyword>
<protein>
    <submittedName>
        <fullName evidence="8">WD40-repeat-containing domain protein</fullName>
    </submittedName>
</protein>
<evidence type="ECO:0000313" key="8">
    <source>
        <dbReference type="EMBL" id="KAH7072376.1"/>
    </source>
</evidence>
<name>A0A8K0QVH2_9PLEO</name>
<feature type="repeat" description="WD" evidence="6">
    <location>
        <begin position="128"/>
        <end position="163"/>
    </location>
</feature>
<dbReference type="EMBL" id="JAGMVJ010000023">
    <property type="protein sequence ID" value="KAH7072376.1"/>
    <property type="molecule type" value="Genomic_DNA"/>
</dbReference>
<reference evidence="8" key="1">
    <citation type="journal article" date="2021" name="Nat. Commun.">
        <title>Genetic determinants of endophytism in the Arabidopsis root mycobiome.</title>
        <authorList>
            <person name="Mesny F."/>
            <person name="Miyauchi S."/>
            <person name="Thiergart T."/>
            <person name="Pickel B."/>
            <person name="Atanasova L."/>
            <person name="Karlsson M."/>
            <person name="Huettel B."/>
            <person name="Barry K.W."/>
            <person name="Haridas S."/>
            <person name="Chen C."/>
            <person name="Bauer D."/>
            <person name="Andreopoulos W."/>
            <person name="Pangilinan J."/>
            <person name="LaButti K."/>
            <person name="Riley R."/>
            <person name="Lipzen A."/>
            <person name="Clum A."/>
            <person name="Drula E."/>
            <person name="Henrissat B."/>
            <person name="Kohler A."/>
            <person name="Grigoriev I.V."/>
            <person name="Martin F.M."/>
            <person name="Hacquard S."/>
        </authorList>
    </citation>
    <scope>NUCLEOTIDE SEQUENCE</scope>
    <source>
        <strain evidence="8">MPI-SDFR-AT-0120</strain>
    </source>
</reference>
<keyword evidence="5" id="KW-0804">Transcription</keyword>
<dbReference type="InterPro" id="IPR051243">
    <property type="entry name" value="PcG_WD-repeat"/>
</dbReference>
<dbReference type="Gene3D" id="2.130.10.10">
    <property type="entry name" value="YVTN repeat-like/Quinoprotein amine dehydrogenase"/>
    <property type="match status" value="1"/>
</dbReference>
<evidence type="ECO:0000256" key="4">
    <source>
        <dbReference type="ARBA" id="ARBA00023015"/>
    </source>
</evidence>
<dbReference type="PROSITE" id="PS50294">
    <property type="entry name" value="WD_REPEATS_REGION"/>
    <property type="match status" value="2"/>
</dbReference>
<dbReference type="SUPFAM" id="SSF50978">
    <property type="entry name" value="WD40 repeat-like"/>
    <property type="match status" value="1"/>
</dbReference>
<evidence type="ECO:0000256" key="2">
    <source>
        <dbReference type="ARBA" id="ARBA00022574"/>
    </source>
</evidence>
<dbReference type="SMART" id="SM00320">
    <property type="entry name" value="WD40"/>
    <property type="match status" value="5"/>
</dbReference>
<evidence type="ECO:0000256" key="5">
    <source>
        <dbReference type="ARBA" id="ARBA00023163"/>
    </source>
</evidence>
<sequence>MDSHWQLPSLKGTVRLGGHTKSKLSSVQIYDVEFYPYTLPGVDPVFAVCGGPHVIVSRCVLEKNCTIEILRWAENEDDKKPDGEPIRYNSVAWSQAENGDPLLCVAGDDGTRQIRILNVATKQLVATLIGHGDDINDLAISPVNPSILASCSIDHSVRIWSLKPCHKHQPLAAICYGQGHKDQILTIAFHRKGRFILSAGMDTKVNLWAVPDDLDEHMGTDKPAIVHYPHFSTTEVHTDFVDCVQWYNDLILSHASREGKIILWKIDDFSSDTANVPNAPIPTSDAVTSRTPVVVSANASPGTRSAWGGRFQRLLQFELPYTDQFYLRFSIFHRLGYHPVLVAGNEKSKAFFWDLERLENAGVGEDAGGIQSERLLGLPRHVREGSSSSIASSAVSAGSGTTKAKRKKSKEQPRDRGIADPFQSIKAHKIVEVPKYIAFPFRHFAWSVDGQWCVGVGDTGLINVFHRWEKGTPPSKTETGLELPIRPQISNSGTYPLCAQSTLLKVRQTGQESRRH</sequence>
<dbReference type="OrthoDB" id="7318948at2759"/>
<feature type="region of interest" description="Disordered" evidence="7">
    <location>
        <begin position="387"/>
        <end position="417"/>
    </location>
</feature>
<gene>
    <name evidence="8" type="ORF">FB567DRAFT_454580</name>
</gene>
<keyword evidence="4" id="KW-0805">Transcription regulation</keyword>
<evidence type="ECO:0000256" key="6">
    <source>
        <dbReference type="PROSITE-ProRule" id="PRU00221"/>
    </source>
</evidence>
<evidence type="ECO:0000313" key="9">
    <source>
        <dbReference type="Proteomes" id="UP000813461"/>
    </source>
</evidence>
<comment type="caution">
    <text evidence="8">The sequence shown here is derived from an EMBL/GenBank/DDBJ whole genome shotgun (WGS) entry which is preliminary data.</text>
</comment>
<dbReference type="InterPro" id="IPR001680">
    <property type="entry name" value="WD40_rpt"/>
</dbReference>
<accession>A0A8K0QVH2</accession>
<dbReference type="InterPro" id="IPR015943">
    <property type="entry name" value="WD40/YVTN_repeat-like_dom_sf"/>
</dbReference>
<dbReference type="AlphaFoldDB" id="A0A8K0QVH2"/>
<evidence type="ECO:0000256" key="1">
    <source>
        <dbReference type="ARBA" id="ARBA00008075"/>
    </source>
</evidence>
<comment type="similarity">
    <text evidence="1">Belongs to the WD repeat ESC family.</text>
</comment>
<feature type="compositionally biased region" description="Low complexity" evidence="7">
    <location>
        <begin position="387"/>
        <end position="400"/>
    </location>
</feature>